<comment type="pathway">
    <text evidence="1">Amino-acid biosynthesis; L-phenylalanine biosynthesis; phenylpyruvate from prephenate: step 1/1.</text>
</comment>
<dbReference type="PROSITE" id="PS51671">
    <property type="entry name" value="ACT"/>
    <property type="match status" value="1"/>
</dbReference>
<reference evidence="11 12" key="1">
    <citation type="submission" date="2020-06" db="EMBL/GenBank/DDBJ databases">
        <title>Actinomadura xiongansis sp. nov., isolated from soil of Baiyangdian.</title>
        <authorList>
            <person name="Zhang X."/>
        </authorList>
    </citation>
    <scope>NUCLEOTIDE SEQUENCE [LARGE SCALE GENOMIC DNA]</scope>
    <source>
        <strain evidence="11 12">HBUM206468</strain>
    </source>
</reference>
<dbReference type="InterPro" id="IPR002912">
    <property type="entry name" value="ACT_dom"/>
</dbReference>
<evidence type="ECO:0000256" key="2">
    <source>
        <dbReference type="ARBA" id="ARBA00013147"/>
    </source>
</evidence>
<dbReference type="InterPro" id="IPR008242">
    <property type="entry name" value="Chor_mutase/pphenate_deHydtase"/>
</dbReference>
<protein>
    <recommendedName>
        <fullName evidence="3">Prephenate dehydratase</fullName>
        <ecNumber evidence="2">4.2.1.51</ecNumber>
    </recommendedName>
</protein>
<dbReference type="EC" id="4.2.1.51" evidence="2"/>
<keyword evidence="5" id="KW-0057">Aromatic amino acid biosynthesis</keyword>
<evidence type="ECO:0000256" key="3">
    <source>
        <dbReference type="ARBA" id="ARBA00021872"/>
    </source>
</evidence>
<sequence>MRYAYLGPAGTFTEAALHTLADAAGAEQLPFATVPAALDAVRRGDADAAVVALENSVEGSVPTTLDELATGEPLQIVGEIHLPVEFALLVRPGATFSSIKTVASHPHAQPQCRRWLAEHVPDAEWRAATSNAEAAQHVADGLYDAALAGGFAAARYGLSVLADEIHDVADAVTRFVVLRRPCVAPEPSGADRTTVVAFIGEDHPGALLEILTEFSMRGINLTLIQSRPTGAGLGSYLFWMDFEGHVADARVGEALMGLRRVCADLRFLGSYAAADRARPEIRRGTHDDDFTEASAWLRAIRAGHA</sequence>
<dbReference type="PROSITE" id="PS00857">
    <property type="entry name" value="PREPHENATE_DEHYDR_1"/>
    <property type="match status" value="1"/>
</dbReference>
<dbReference type="SUPFAM" id="SSF53850">
    <property type="entry name" value="Periplasmic binding protein-like II"/>
    <property type="match status" value="1"/>
</dbReference>
<dbReference type="Pfam" id="PF01842">
    <property type="entry name" value="ACT"/>
    <property type="match status" value="1"/>
</dbReference>
<keyword evidence="6" id="KW-0584">Phenylalanine biosynthesis</keyword>
<evidence type="ECO:0000313" key="12">
    <source>
        <dbReference type="Proteomes" id="UP000805614"/>
    </source>
</evidence>
<evidence type="ECO:0000256" key="1">
    <source>
        <dbReference type="ARBA" id="ARBA00004741"/>
    </source>
</evidence>
<dbReference type="PIRSF" id="PIRSF001500">
    <property type="entry name" value="Chor_mut_pdt_Ppr"/>
    <property type="match status" value="1"/>
</dbReference>
<dbReference type="InterPro" id="IPR045865">
    <property type="entry name" value="ACT-like_dom_sf"/>
</dbReference>
<evidence type="ECO:0000259" key="9">
    <source>
        <dbReference type="PROSITE" id="PS51171"/>
    </source>
</evidence>
<gene>
    <name evidence="11" type="primary">pheA</name>
    <name evidence="11" type="ORF">HKK74_23580</name>
</gene>
<dbReference type="CDD" id="cd04905">
    <property type="entry name" value="ACT_CM-PDT"/>
    <property type="match status" value="1"/>
</dbReference>
<comment type="catalytic activity">
    <reaction evidence="8">
        <text>prephenate + H(+) = 3-phenylpyruvate + CO2 + H2O</text>
        <dbReference type="Rhea" id="RHEA:21648"/>
        <dbReference type="ChEBI" id="CHEBI:15377"/>
        <dbReference type="ChEBI" id="CHEBI:15378"/>
        <dbReference type="ChEBI" id="CHEBI:16526"/>
        <dbReference type="ChEBI" id="CHEBI:18005"/>
        <dbReference type="ChEBI" id="CHEBI:29934"/>
        <dbReference type="EC" id="4.2.1.51"/>
    </reaction>
</comment>
<accession>A0ABR7LUU9</accession>
<dbReference type="GO" id="GO:0004664">
    <property type="term" value="F:prephenate dehydratase activity"/>
    <property type="evidence" value="ECO:0007669"/>
    <property type="project" value="UniProtKB-EC"/>
</dbReference>
<dbReference type="CDD" id="cd13632">
    <property type="entry name" value="PBP2_Aa-PDT_like"/>
    <property type="match status" value="1"/>
</dbReference>
<keyword evidence="12" id="KW-1185">Reference proteome</keyword>
<dbReference type="InterPro" id="IPR001086">
    <property type="entry name" value="Preph_deHydtase"/>
</dbReference>
<name>A0ABR7LUU9_9ACTN</name>
<dbReference type="Proteomes" id="UP000805614">
    <property type="component" value="Unassembled WGS sequence"/>
</dbReference>
<evidence type="ECO:0000313" key="11">
    <source>
        <dbReference type="EMBL" id="MBC6468453.1"/>
    </source>
</evidence>
<dbReference type="PROSITE" id="PS51171">
    <property type="entry name" value="PREPHENATE_DEHYDR_3"/>
    <property type="match status" value="1"/>
</dbReference>
<dbReference type="Pfam" id="PF00800">
    <property type="entry name" value="PDT"/>
    <property type="match status" value="1"/>
</dbReference>
<keyword evidence="7 11" id="KW-0456">Lyase</keyword>
<comment type="caution">
    <text evidence="11">The sequence shown here is derived from an EMBL/GenBank/DDBJ whole genome shotgun (WGS) entry which is preliminary data.</text>
</comment>
<dbReference type="SUPFAM" id="SSF55021">
    <property type="entry name" value="ACT-like"/>
    <property type="match status" value="1"/>
</dbReference>
<evidence type="ECO:0000256" key="7">
    <source>
        <dbReference type="ARBA" id="ARBA00023239"/>
    </source>
</evidence>
<keyword evidence="4" id="KW-0028">Amino-acid biosynthesis</keyword>
<dbReference type="Gene3D" id="3.30.70.260">
    <property type="match status" value="1"/>
</dbReference>
<dbReference type="EMBL" id="JABVEC010000019">
    <property type="protein sequence ID" value="MBC6468453.1"/>
    <property type="molecule type" value="Genomic_DNA"/>
</dbReference>
<feature type="domain" description="ACT" evidence="10">
    <location>
        <begin position="195"/>
        <end position="272"/>
    </location>
</feature>
<dbReference type="Gene3D" id="3.40.190.10">
    <property type="entry name" value="Periplasmic binding protein-like II"/>
    <property type="match status" value="2"/>
</dbReference>
<feature type="domain" description="Prephenate dehydratase" evidence="9">
    <location>
        <begin position="2"/>
        <end position="180"/>
    </location>
</feature>
<evidence type="ECO:0000256" key="8">
    <source>
        <dbReference type="ARBA" id="ARBA00047848"/>
    </source>
</evidence>
<organism evidence="11 12">
    <name type="scientific">Actinomadura alba</name>
    <dbReference type="NCBI Taxonomy" id="406431"/>
    <lineage>
        <taxon>Bacteria</taxon>
        <taxon>Bacillati</taxon>
        <taxon>Actinomycetota</taxon>
        <taxon>Actinomycetes</taxon>
        <taxon>Streptosporangiales</taxon>
        <taxon>Thermomonosporaceae</taxon>
        <taxon>Actinomadura</taxon>
    </lineage>
</organism>
<dbReference type="InterPro" id="IPR018528">
    <property type="entry name" value="Preph_deHydtase_CS"/>
</dbReference>
<evidence type="ECO:0000256" key="4">
    <source>
        <dbReference type="ARBA" id="ARBA00022605"/>
    </source>
</evidence>
<evidence type="ECO:0000259" key="10">
    <source>
        <dbReference type="PROSITE" id="PS51671"/>
    </source>
</evidence>
<proteinExistence type="predicted"/>
<dbReference type="PANTHER" id="PTHR21022:SF19">
    <property type="entry name" value="PREPHENATE DEHYDRATASE-RELATED"/>
    <property type="match status" value="1"/>
</dbReference>
<evidence type="ECO:0000256" key="6">
    <source>
        <dbReference type="ARBA" id="ARBA00023222"/>
    </source>
</evidence>
<evidence type="ECO:0000256" key="5">
    <source>
        <dbReference type="ARBA" id="ARBA00023141"/>
    </source>
</evidence>
<dbReference type="RefSeq" id="WP_187245504.1">
    <property type="nucleotide sequence ID" value="NZ_BAAAOK010000014.1"/>
</dbReference>
<dbReference type="NCBIfam" id="NF008865">
    <property type="entry name" value="PRK11898.1"/>
    <property type="match status" value="1"/>
</dbReference>
<dbReference type="PANTHER" id="PTHR21022">
    <property type="entry name" value="PREPHENATE DEHYDRATASE P PROTEIN"/>
    <property type="match status" value="1"/>
</dbReference>